<sequence>MSLPSCEPQAPPSSLPSPSESQEPPDTSSWPQHAVDAYSYLLREPGISPDTGEKVGEDRKWGDEWASCVRQFMEFQQLSGFPDEGSSFSSKGGITKPTEISYWQKAHRPWKDQPLRNKTLAQFLVDWWAWWKSLQPATRISDAGCDLVAPSMGMDWSSLRKSGRNGFLLVMLSLTWWGKFSALDEKWRLAVTDVTAALHCLCDSHKPPSTTTPNPRKRKPDVLGSSSHANTASSRKKHKPAKGDTCAQPPVNNPSKSRQLRNRCHK</sequence>
<dbReference type="EMBL" id="KN833045">
    <property type="protein sequence ID" value="KIM75534.1"/>
    <property type="molecule type" value="Genomic_DNA"/>
</dbReference>
<feature type="region of interest" description="Disordered" evidence="1">
    <location>
        <begin position="205"/>
        <end position="266"/>
    </location>
</feature>
<feature type="compositionally biased region" description="Low complexity" evidence="1">
    <location>
        <begin position="16"/>
        <end position="29"/>
    </location>
</feature>
<dbReference type="AlphaFoldDB" id="A0A0C3F687"/>
<dbReference type="HOGENOM" id="CLU_099530_0_0_1"/>
<evidence type="ECO:0000256" key="1">
    <source>
        <dbReference type="SAM" id="MobiDB-lite"/>
    </source>
</evidence>
<dbReference type="STRING" id="765440.A0A0C3F687"/>
<keyword evidence="3" id="KW-1185">Reference proteome</keyword>
<protein>
    <submittedName>
        <fullName evidence="2">Uncharacterized protein</fullName>
    </submittedName>
</protein>
<evidence type="ECO:0000313" key="3">
    <source>
        <dbReference type="Proteomes" id="UP000054166"/>
    </source>
</evidence>
<reference evidence="2 3" key="1">
    <citation type="submission" date="2014-04" db="EMBL/GenBank/DDBJ databases">
        <authorList>
            <consortium name="DOE Joint Genome Institute"/>
            <person name="Kuo A."/>
            <person name="Tarkka M."/>
            <person name="Buscot F."/>
            <person name="Kohler A."/>
            <person name="Nagy L.G."/>
            <person name="Floudas D."/>
            <person name="Copeland A."/>
            <person name="Barry K.W."/>
            <person name="Cichocki N."/>
            <person name="Veneault-Fourrey C."/>
            <person name="LaButti K."/>
            <person name="Lindquist E.A."/>
            <person name="Lipzen A."/>
            <person name="Lundell T."/>
            <person name="Morin E."/>
            <person name="Murat C."/>
            <person name="Sun H."/>
            <person name="Tunlid A."/>
            <person name="Henrissat B."/>
            <person name="Grigoriev I.V."/>
            <person name="Hibbett D.S."/>
            <person name="Martin F."/>
            <person name="Nordberg H.P."/>
            <person name="Cantor M.N."/>
            <person name="Hua S.X."/>
        </authorList>
    </citation>
    <scope>NUCLEOTIDE SEQUENCE [LARGE SCALE GENOMIC DNA]</scope>
    <source>
        <strain evidence="2 3">F 1598</strain>
    </source>
</reference>
<dbReference type="OrthoDB" id="2683861at2759"/>
<feature type="compositionally biased region" description="Polar residues" evidence="1">
    <location>
        <begin position="224"/>
        <end position="233"/>
    </location>
</feature>
<organism evidence="2 3">
    <name type="scientific">Piloderma croceum (strain F 1598)</name>
    <dbReference type="NCBI Taxonomy" id="765440"/>
    <lineage>
        <taxon>Eukaryota</taxon>
        <taxon>Fungi</taxon>
        <taxon>Dikarya</taxon>
        <taxon>Basidiomycota</taxon>
        <taxon>Agaricomycotina</taxon>
        <taxon>Agaricomycetes</taxon>
        <taxon>Agaricomycetidae</taxon>
        <taxon>Atheliales</taxon>
        <taxon>Atheliaceae</taxon>
        <taxon>Piloderma</taxon>
    </lineage>
</organism>
<reference evidence="3" key="2">
    <citation type="submission" date="2015-01" db="EMBL/GenBank/DDBJ databases">
        <title>Evolutionary Origins and Diversification of the Mycorrhizal Mutualists.</title>
        <authorList>
            <consortium name="DOE Joint Genome Institute"/>
            <consortium name="Mycorrhizal Genomics Consortium"/>
            <person name="Kohler A."/>
            <person name="Kuo A."/>
            <person name="Nagy L.G."/>
            <person name="Floudas D."/>
            <person name="Copeland A."/>
            <person name="Barry K.W."/>
            <person name="Cichocki N."/>
            <person name="Veneault-Fourrey C."/>
            <person name="LaButti K."/>
            <person name="Lindquist E.A."/>
            <person name="Lipzen A."/>
            <person name="Lundell T."/>
            <person name="Morin E."/>
            <person name="Murat C."/>
            <person name="Riley R."/>
            <person name="Ohm R."/>
            <person name="Sun H."/>
            <person name="Tunlid A."/>
            <person name="Henrissat B."/>
            <person name="Grigoriev I.V."/>
            <person name="Hibbett D.S."/>
            <person name="Martin F."/>
        </authorList>
    </citation>
    <scope>NUCLEOTIDE SEQUENCE [LARGE SCALE GENOMIC DNA]</scope>
    <source>
        <strain evidence="3">F 1598</strain>
    </source>
</reference>
<proteinExistence type="predicted"/>
<accession>A0A0C3F687</accession>
<dbReference type="InParanoid" id="A0A0C3F687"/>
<gene>
    <name evidence="2" type="ORF">PILCRDRAFT_13453</name>
</gene>
<feature type="region of interest" description="Disordered" evidence="1">
    <location>
        <begin position="1"/>
        <end position="31"/>
    </location>
</feature>
<dbReference type="Proteomes" id="UP000054166">
    <property type="component" value="Unassembled WGS sequence"/>
</dbReference>
<name>A0A0C3F687_PILCF</name>
<evidence type="ECO:0000313" key="2">
    <source>
        <dbReference type="EMBL" id="KIM75534.1"/>
    </source>
</evidence>